<evidence type="ECO:0000313" key="4">
    <source>
        <dbReference type="Proteomes" id="UP000228380"/>
    </source>
</evidence>
<name>A0A8B7C960_PHODC</name>
<evidence type="ECO:0000256" key="3">
    <source>
        <dbReference type="PROSITE-ProRule" id="PRU00708"/>
    </source>
</evidence>
<evidence type="ECO:0000256" key="1">
    <source>
        <dbReference type="ARBA" id="ARBA00022737"/>
    </source>
</evidence>
<reference evidence="4" key="1">
    <citation type="journal article" date="2019" name="Nat. Commun.">
        <title>Genome-wide association mapping of date palm fruit traits.</title>
        <authorList>
            <person name="Hazzouri K.M."/>
            <person name="Gros-Balthazard M."/>
            <person name="Flowers J.M."/>
            <person name="Copetti D."/>
            <person name="Lemansour A."/>
            <person name="Lebrun M."/>
            <person name="Masmoudi K."/>
            <person name="Ferrand S."/>
            <person name="Dhar M.I."/>
            <person name="Fresquez Z.A."/>
            <person name="Rosas U."/>
            <person name="Zhang J."/>
            <person name="Talag J."/>
            <person name="Lee S."/>
            <person name="Kudrna D."/>
            <person name="Powell R.F."/>
            <person name="Leitch I.J."/>
            <person name="Krueger R.R."/>
            <person name="Wing R.A."/>
            <person name="Amiri K.M.A."/>
            <person name="Purugganan M.D."/>
        </authorList>
    </citation>
    <scope>NUCLEOTIDE SEQUENCE [LARGE SCALE GENOMIC DNA]</scope>
    <source>
        <strain evidence="4">cv. Khalas</strain>
    </source>
</reference>
<dbReference type="OrthoDB" id="185373at2759"/>
<dbReference type="Gene3D" id="1.25.40.10">
    <property type="entry name" value="Tetratricopeptide repeat domain"/>
    <property type="match status" value="5"/>
</dbReference>
<feature type="repeat" description="PPR" evidence="3">
    <location>
        <begin position="506"/>
        <end position="536"/>
    </location>
</feature>
<dbReference type="Pfam" id="PF20431">
    <property type="entry name" value="E_motif"/>
    <property type="match status" value="1"/>
</dbReference>
<accession>A0A8B7C960</accession>
<feature type="repeat" description="PPR" evidence="3">
    <location>
        <begin position="537"/>
        <end position="571"/>
    </location>
</feature>
<dbReference type="GeneID" id="103710447"/>
<reference evidence="5" key="2">
    <citation type="submission" date="2025-08" db="UniProtKB">
        <authorList>
            <consortium name="RefSeq"/>
        </authorList>
    </citation>
    <scope>IDENTIFICATION</scope>
    <source>
        <tissue evidence="5">Young leaves</tissue>
    </source>
</reference>
<feature type="repeat" description="PPR" evidence="3">
    <location>
        <begin position="674"/>
        <end position="708"/>
    </location>
</feature>
<dbReference type="InterPro" id="IPR002885">
    <property type="entry name" value="PPR_rpt"/>
</dbReference>
<keyword evidence="1" id="KW-0677">Repeat</keyword>
<dbReference type="AlphaFoldDB" id="A0A8B7C960"/>
<dbReference type="RefSeq" id="XP_008794371.2">
    <property type="nucleotide sequence ID" value="XM_008796149.4"/>
</dbReference>
<feature type="repeat" description="PPR" evidence="3">
    <location>
        <begin position="572"/>
        <end position="602"/>
    </location>
</feature>
<dbReference type="PANTHER" id="PTHR47926:SF363">
    <property type="entry name" value="PENTATRICOPEPTIDE REPEAT-CONTAINING PROTEIN"/>
    <property type="match status" value="1"/>
</dbReference>
<dbReference type="NCBIfam" id="TIGR00756">
    <property type="entry name" value="PPR"/>
    <property type="match status" value="6"/>
</dbReference>
<dbReference type="Proteomes" id="UP000228380">
    <property type="component" value="Chromosome 7"/>
</dbReference>
<dbReference type="Pfam" id="PF13041">
    <property type="entry name" value="PPR_2"/>
    <property type="match status" value="3"/>
</dbReference>
<dbReference type="PROSITE" id="PS51375">
    <property type="entry name" value="PPR"/>
    <property type="match status" value="8"/>
</dbReference>
<sequence>MLIGRMKPLSLLRRRSSRISASNTEPHPSLVEAYHGTHLHLDPRLLSINPIKSPPISPRFSESIASNRPNSSNSFLSLLHSCTDVLALGKIHGLLIVRGLTQNLQLQTKLIGSYGTFGKLECARMVFDSIPDPDLYSGKVMLKWYIMNERYMEAIGFYTCMRQRLQEQDNIVFSLVLKACVKLLDLDEGKKLHCHITKVGNPDCFVLNVLIDMYAKCGDMECARRLFDEIQERNVVSWTSIIAGYVQNDYAEEGFVLFNKMRWACVEPNEYTIGSLLTACSALDSLHQGKWIHGYMIKDGMGVDSFLGTPLLNMYVKCGEVTDARSIFDELCDADAVPWTAMIVGYTQMGYPVEALKLFSDEKWTGIVPNSVTLASALSASAQLKDLNLGRVLHMLGIKLGLDEYAAVMNALVDMYAKCCAILEANYIFERTSPKDVVTWNAMIAGYSQNDLGYEALIFFNQMRSDGCLPDAITVVSALSACACLGALYIGSCFHVYAVKCAFLSNIYVCTALLNFYNKCGDVMSARKVFDEMRDRNTVTWCAMMGGYGMQGDSIGSIDLLRKMLKEDLQPNDVTFTSILSTCSHTGMVDEGQKYFDTMSKHYDIVPSMKHYACMVDMLARSGKVEEALEFIERMPMQADISVWGAFLHGCRLHSRLEFGEVAVKKMMELQPETPDYYVLMSNLYASDGRWDEAFKIREVMKEKGLIKLPGCSSIGMDNGLHSFALKDMFHRHGNTSPNFKVFSEHMVQ</sequence>
<dbReference type="PANTHER" id="PTHR47926">
    <property type="entry name" value="PENTATRICOPEPTIDE REPEAT-CONTAINING PROTEIN"/>
    <property type="match status" value="1"/>
</dbReference>
<dbReference type="SUPFAM" id="SSF48452">
    <property type="entry name" value="TPR-like"/>
    <property type="match status" value="1"/>
</dbReference>
<feature type="repeat" description="PPR" evidence="3">
    <location>
        <begin position="436"/>
        <end position="470"/>
    </location>
</feature>
<feature type="repeat" description="PPR" evidence="3">
    <location>
        <begin position="335"/>
        <end position="369"/>
    </location>
</feature>
<gene>
    <name evidence="5" type="primary">LOC103710447</name>
</gene>
<protein>
    <submittedName>
        <fullName evidence="5">Pentatricopeptide repeat-containing protein At2g03380, mitochondrial isoform X1</fullName>
    </submittedName>
</protein>
<dbReference type="Pfam" id="PF01535">
    <property type="entry name" value="PPR"/>
    <property type="match status" value="3"/>
</dbReference>
<dbReference type="FunFam" id="1.25.40.10:FF:000309">
    <property type="entry name" value="Pentatricopeptide repeat-containing protein, chloroplastic"/>
    <property type="match status" value="1"/>
</dbReference>
<dbReference type="GO" id="GO:0009451">
    <property type="term" value="P:RNA modification"/>
    <property type="evidence" value="ECO:0007669"/>
    <property type="project" value="InterPro"/>
</dbReference>
<dbReference type="InterPro" id="IPR011990">
    <property type="entry name" value="TPR-like_helical_dom_sf"/>
</dbReference>
<evidence type="ECO:0000313" key="5">
    <source>
        <dbReference type="RefSeq" id="XP_008794371.2"/>
    </source>
</evidence>
<dbReference type="GO" id="GO:0003723">
    <property type="term" value="F:RNA binding"/>
    <property type="evidence" value="ECO:0007669"/>
    <property type="project" value="InterPro"/>
</dbReference>
<organism evidence="4 5">
    <name type="scientific">Phoenix dactylifera</name>
    <name type="common">Date palm</name>
    <dbReference type="NCBI Taxonomy" id="42345"/>
    <lineage>
        <taxon>Eukaryota</taxon>
        <taxon>Viridiplantae</taxon>
        <taxon>Streptophyta</taxon>
        <taxon>Embryophyta</taxon>
        <taxon>Tracheophyta</taxon>
        <taxon>Spermatophyta</taxon>
        <taxon>Magnoliopsida</taxon>
        <taxon>Liliopsida</taxon>
        <taxon>Arecaceae</taxon>
        <taxon>Coryphoideae</taxon>
        <taxon>Phoeniceae</taxon>
        <taxon>Phoenix</taxon>
    </lineage>
</organism>
<evidence type="ECO:0000256" key="2">
    <source>
        <dbReference type="ARBA" id="ARBA00061659"/>
    </source>
</evidence>
<dbReference type="FunFam" id="1.25.40.10:FF:000555">
    <property type="entry name" value="Pentatricopeptide repeat-containing protein"/>
    <property type="match status" value="1"/>
</dbReference>
<dbReference type="InterPro" id="IPR046960">
    <property type="entry name" value="PPR_At4g14850-like_plant"/>
</dbReference>
<keyword evidence="4" id="KW-1185">Reference proteome</keyword>
<dbReference type="FunFam" id="1.25.40.10:FF:000212">
    <property type="entry name" value="Pentatricopeptide repeat-containing protein At2g03380, mitochondrial"/>
    <property type="match status" value="1"/>
</dbReference>
<feature type="repeat" description="PPR" evidence="3">
    <location>
        <begin position="203"/>
        <end position="237"/>
    </location>
</feature>
<dbReference type="FunFam" id="1.25.40.10:FF:000344">
    <property type="entry name" value="Pentatricopeptide repeat-containing protein"/>
    <property type="match status" value="1"/>
</dbReference>
<proteinExistence type="inferred from homology"/>
<dbReference type="KEGG" id="pda:103710447"/>
<dbReference type="InterPro" id="IPR046848">
    <property type="entry name" value="E_motif"/>
</dbReference>
<feature type="repeat" description="PPR" evidence="3">
    <location>
        <begin position="608"/>
        <end position="638"/>
    </location>
</feature>
<comment type="similarity">
    <text evidence="2">Belongs to the PPR family. PCMP-E subfamily.</text>
</comment>